<dbReference type="EMBL" id="FNVA01000006">
    <property type="protein sequence ID" value="SEG55341.1"/>
    <property type="molecule type" value="Genomic_DNA"/>
</dbReference>
<keyword evidence="2 4" id="KW-0456">Lyase</keyword>
<dbReference type="Pfam" id="PF05426">
    <property type="entry name" value="Alginate_lyase"/>
    <property type="match status" value="1"/>
</dbReference>
<evidence type="ECO:0000256" key="2">
    <source>
        <dbReference type="ARBA" id="ARBA00023239"/>
    </source>
</evidence>
<accession>A0A1H6B3B6</accession>
<sequence length="328" mass="36024">MALSLTRRTFCVQSMAAAIAARSMMGQSAMESVAAIERARVLAEAVLDVDPKNAIEFSARVAVLTAAFVLTSDEAYAGRARELLNTWLLASATKLAAPAKLGVVGLIPLAEVAVALRFLVDFLDGDTLSALKAAFKDAQEYLQTDHEAMLARERSDLRGAAWLLESAAFARLLQDETALIAARRWFRQALRKQVSADGTFPEEIASPNPLRNTLLHFDLLMGACQLLSTPFDKLWDMELMDGPGLRVVVAWLYPRINDLATWSAVADAQYFRSVPLRRPGLLFCGRAYNRPEYVELWKSEPAEVPGVLAASVPIREPLLWVTRAAHGL</sequence>
<evidence type="ECO:0000259" key="3">
    <source>
        <dbReference type="Pfam" id="PF05426"/>
    </source>
</evidence>
<evidence type="ECO:0000313" key="5">
    <source>
        <dbReference type="Proteomes" id="UP000236728"/>
    </source>
</evidence>
<keyword evidence="5" id="KW-1185">Reference proteome</keyword>
<organism evidence="4 5">
    <name type="scientific">Bryocella elongata</name>
    <dbReference type="NCBI Taxonomy" id="863522"/>
    <lineage>
        <taxon>Bacteria</taxon>
        <taxon>Pseudomonadati</taxon>
        <taxon>Acidobacteriota</taxon>
        <taxon>Terriglobia</taxon>
        <taxon>Terriglobales</taxon>
        <taxon>Acidobacteriaceae</taxon>
        <taxon>Bryocella</taxon>
    </lineage>
</organism>
<dbReference type="GO" id="GO:0042597">
    <property type="term" value="C:periplasmic space"/>
    <property type="evidence" value="ECO:0007669"/>
    <property type="project" value="InterPro"/>
</dbReference>
<dbReference type="Proteomes" id="UP000236728">
    <property type="component" value="Unassembled WGS sequence"/>
</dbReference>
<gene>
    <name evidence="4" type="ORF">SAMN05421819_3490</name>
</gene>
<evidence type="ECO:0000256" key="1">
    <source>
        <dbReference type="ARBA" id="ARBA00022729"/>
    </source>
</evidence>
<feature type="domain" description="Alginate lyase" evidence="3">
    <location>
        <begin position="50"/>
        <end position="262"/>
    </location>
</feature>
<dbReference type="GO" id="GO:0016829">
    <property type="term" value="F:lyase activity"/>
    <property type="evidence" value="ECO:0007669"/>
    <property type="project" value="UniProtKB-KW"/>
</dbReference>
<dbReference type="OrthoDB" id="105774at2"/>
<dbReference type="Gene3D" id="1.50.10.100">
    <property type="entry name" value="Chondroitin AC/alginate lyase"/>
    <property type="match status" value="1"/>
</dbReference>
<dbReference type="InterPro" id="IPR008929">
    <property type="entry name" value="Chondroitin_lyas"/>
</dbReference>
<dbReference type="SUPFAM" id="SSF48230">
    <property type="entry name" value="Chondroitin AC/alginate lyase"/>
    <property type="match status" value="1"/>
</dbReference>
<proteinExistence type="predicted"/>
<evidence type="ECO:0000313" key="4">
    <source>
        <dbReference type="EMBL" id="SEG55341.1"/>
    </source>
</evidence>
<protein>
    <submittedName>
        <fullName evidence="4">Alginate lyase</fullName>
    </submittedName>
</protein>
<dbReference type="AlphaFoldDB" id="A0A1H6B3B6"/>
<name>A0A1H6B3B6_9BACT</name>
<dbReference type="RefSeq" id="WP_103934344.1">
    <property type="nucleotide sequence ID" value="NZ_FNVA01000006.1"/>
</dbReference>
<keyword evidence="1" id="KW-0732">Signal</keyword>
<dbReference type="InterPro" id="IPR008397">
    <property type="entry name" value="Alginate_lyase_dom"/>
</dbReference>
<reference evidence="4 5" key="1">
    <citation type="submission" date="2016-10" db="EMBL/GenBank/DDBJ databases">
        <authorList>
            <person name="de Groot N.N."/>
        </authorList>
    </citation>
    <scope>NUCLEOTIDE SEQUENCE [LARGE SCALE GENOMIC DNA]</scope>
    <source>
        <strain evidence="4 5">DSM 22489</strain>
    </source>
</reference>